<evidence type="ECO:0000313" key="2">
    <source>
        <dbReference type="EMBL" id="KAG0549718.1"/>
    </source>
</evidence>
<accession>A0A921UZM8</accession>
<organism evidence="2 3">
    <name type="scientific">Sorghum bicolor</name>
    <name type="common">Sorghum</name>
    <name type="synonym">Sorghum vulgare</name>
    <dbReference type="NCBI Taxonomy" id="4558"/>
    <lineage>
        <taxon>Eukaryota</taxon>
        <taxon>Viridiplantae</taxon>
        <taxon>Streptophyta</taxon>
        <taxon>Embryophyta</taxon>
        <taxon>Tracheophyta</taxon>
        <taxon>Spermatophyta</taxon>
        <taxon>Magnoliopsida</taxon>
        <taxon>Liliopsida</taxon>
        <taxon>Poales</taxon>
        <taxon>Poaceae</taxon>
        <taxon>PACMAD clade</taxon>
        <taxon>Panicoideae</taxon>
        <taxon>Andropogonodae</taxon>
        <taxon>Andropogoneae</taxon>
        <taxon>Sorghinae</taxon>
        <taxon>Sorghum</taxon>
    </lineage>
</organism>
<sequence>MSRKGKKEPSRPISGPSSHDLRRPPPPATPAAGSTGPSRNDGKGSPGTILLLPHLLSDRRNDGTISGPSSHDLRRPPPPATPAAGSPDQAGTTGRAAQERSSSCHACCRIAETTEGHP</sequence>
<reference evidence="2" key="1">
    <citation type="journal article" date="2019" name="BMC Genomics">
        <title>A new reference genome for Sorghum bicolor reveals high levels of sequence similarity between sweet and grain genotypes: implications for the genetics of sugar metabolism.</title>
        <authorList>
            <person name="Cooper E.A."/>
            <person name="Brenton Z.W."/>
            <person name="Flinn B.S."/>
            <person name="Jenkins J."/>
            <person name="Shu S."/>
            <person name="Flowers D."/>
            <person name="Luo F."/>
            <person name="Wang Y."/>
            <person name="Xia P."/>
            <person name="Barry K."/>
            <person name="Daum C."/>
            <person name="Lipzen A."/>
            <person name="Yoshinaga Y."/>
            <person name="Schmutz J."/>
            <person name="Saski C."/>
            <person name="Vermerris W."/>
            <person name="Kresovich S."/>
        </authorList>
    </citation>
    <scope>NUCLEOTIDE SEQUENCE</scope>
</reference>
<proteinExistence type="predicted"/>
<gene>
    <name evidence="2" type="ORF">BDA96_01G278600</name>
</gene>
<comment type="caution">
    <text evidence="2">The sequence shown here is derived from an EMBL/GenBank/DDBJ whole genome shotgun (WGS) entry which is preliminary data.</text>
</comment>
<evidence type="ECO:0000313" key="3">
    <source>
        <dbReference type="Proteomes" id="UP000807115"/>
    </source>
</evidence>
<evidence type="ECO:0000256" key="1">
    <source>
        <dbReference type="SAM" id="MobiDB-lite"/>
    </source>
</evidence>
<reference evidence="2" key="2">
    <citation type="submission" date="2020-10" db="EMBL/GenBank/DDBJ databases">
        <authorList>
            <person name="Cooper E.A."/>
            <person name="Brenton Z.W."/>
            <person name="Flinn B.S."/>
            <person name="Jenkins J."/>
            <person name="Shu S."/>
            <person name="Flowers D."/>
            <person name="Luo F."/>
            <person name="Wang Y."/>
            <person name="Xia P."/>
            <person name="Barry K."/>
            <person name="Daum C."/>
            <person name="Lipzen A."/>
            <person name="Yoshinaga Y."/>
            <person name="Schmutz J."/>
            <person name="Saski C."/>
            <person name="Vermerris W."/>
            <person name="Kresovich S."/>
        </authorList>
    </citation>
    <scope>NUCLEOTIDE SEQUENCE</scope>
</reference>
<dbReference type="AlphaFoldDB" id="A0A921UZM8"/>
<dbReference type="EMBL" id="CM027680">
    <property type="protein sequence ID" value="KAG0549718.1"/>
    <property type="molecule type" value="Genomic_DNA"/>
</dbReference>
<feature type="region of interest" description="Disordered" evidence="1">
    <location>
        <begin position="1"/>
        <end position="104"/>
    </location>
</feature>
<name>A0A921UZM8_SORBI</name>
<protein>
    <submittedName>
        <fullName evidence="2">Uncharacterized protein</fullName>
    </submittedName>
</protein>
<dbReference type="Proteomes" id="UP000807115">
    <property type="component" value="Chromosome 1"/>
</dbReference>